<dbReference type="Proteomes" id="UP000756346">
    <property type="component" value="Unassembled WGS sequence"/>
</dbReference>
<feature type="region of interest" description="Disordered" evidence="1">
    <location>
        <begin position="1"/>
        <end position="80"/>
    </location>
</feature>
<evidence type="ECO:0000256" key="1">
    <source>
        <dbReference type="SAM" id="MobiDB-lite"/>
    </source>
</evidence>
<reference evidence="3" key="1">
    <citation type="journal article" date="2021" name="Nat. Commun.">
        <title>Genetic determinants of endophytism in the Arabidopsis root mycobiome.</title>
        <authorList>
            <person name="Mesny F."/>
            <person name="Miyauchi S."/>
            <person name="Thiergart T."/>
            <person name="Pickel B."/>
            <person name="Atanasova L."/>
            <person name="Karlsson M."/>
            <person name="Huettel B."/>
            <person name="Barry K.W."/>
            <person name="Haridas S."/>
            <person name="Chen C."/>
            <person name="Bauer D."/>
            <person name="Andreopoulos W."/>
            <person name="Pangilinan J."/>
            <person name="LaButti K."/>
            <person name="Riley R."/>
            <person name="Lipzen A."/>
            <person name="Clum A."/>
            <person name="Drula E."/>
            <person name="Henrissat B."/>
            <person name="Kohler A."/>
            <person name="Grigoriev I.V."/>
            <person name="Martin F.M."/>
            <person name="Hacquard S."/>
        </authorList>
    </citation>
    <scope>NUCLEOTIDE SEQUENCE</scope>
    <source>
        <strain evidence="3">MPI-CAGE-CH-0230</strain>
    </source>
</reference>
<evidence type="ECO:0000313" key="3">
    <source>
        <dbReference type="EMBL" id="KAH7041238.1"/>
    </source>
</evidence>
<proteinExistence type="predicted"/>
<dbReference type="GeneID" id="70182051"/>
<dbReference type="OrthoDB" id="5358884at2759"/>
<feature type="compositionally biased region" description="Basic and acidic residues" evidence="1">
    <location>
        <begin position="1"/>
        <end position="14"/>
    </location>
</feature>
<gene>
    <name evidence="3" type="ORF">B0I36DRAFT_312412</name>
</gene>
<evidence type="ECO:0000256" key="2">
    <source>
        <dbReference type="SAM" id="Phobius"/>
    </source>
</evidence>
<keyword evidence="4" id="KW-1185">Reference proteome</keyword>
<accession>A0A9P8YJW5</accession>
<feature type="compositionally biased region" description="Low complexity" evidence="1">
    <location>
        <begin position="17"/>
        <end position="28"/>
    </location>
</feature>
<name>A0A9P8YJW5_9PEZI</name>
<organism evidence="3 4">
    <name type="scientific">Microdochium trichocladiopsis</name>
    <dbReference type="NCBI Taxonomy" id="1682393"/>
    <lineage>
        <taxon>Eukaryota</taxon>
        <taxon>Fungi</taxon>
        <taxon>Dikarya</taxon>
        <taxon>Ascomycota</taxon>
        <taxon>Pezizomycotina</taxon>
        <taxon>Sordariomycetes</taxon>
        <taxon>Xylariomycetidae</taxon>
        <taxon>Xylariales</taxon>
        <taxon>Microdochiaceae</taxon>
        <taxon>Microdochium</taxon>
    </lineage>
</organism>
<evidence type="ECO:0008006" key="5">
    <source>
        <dbReference type="Google" id="ProtNLM"/>
    </source>
</evidence>
<evidence type="ECO:0000313" key="4">
    <source>
        <dbReference type="Proteomes" id="UP000756346"/>
    </source>
</evidence>
<dbReference type="AlphaFoldDB" id="A0A9P8YJW5"/>
<sequence>MEVVQHHPGLEVYERPPQSATQYSATSTTPPPLQQSPHGQHQVPYDPYYKAGTQSSVTYDGAAGNGQLPPAPPSQYYPDSPEVYQPKRRRGWILPAAVGLAVAVLVGAAVGGGLGASLKSCESNLELARLSSGGTAAGDSAAASSNPVTSATATVTRTVTAGSTQPTNSDGLVVDYAPTRPDQVGEVADTCSSVGANVASTSYNDKFSVLCSIDMGSGERKDASGATVYIADIAGIVAYSYRDCMDACASFSDFSKLVNSPSRCRSFTFRTGMAGSYNSFKSANCWLKNGTGASGFGCDGCISGSLKS</sequence>
<feature type="transmembrane region" description="Helical" evidence="2">
    <location>
        <begin position="92"/>
        <end position="114"/>
    </location>
</feature>
<keyword evidence="2" id="KW-1133">Transmembrane helix</keyword>
<keyword evidence="2" id="KW-0472">Membrane</keyword>
<dbReference type="EMBL" id="JAGTJQ010000001">
    <property type="protein sequence ID" value="KAH7041238.1"/>
    <property type="molecule type" value="Genomic_DNA"/>
</dbReference>
<comment type="caution">
    <text evidence="3">The sequence shown here is derived from an EMBL/GenBank/DDBJ whole genome shotgun (WGS) entry which is preliminary data.</text>
</comment>
<dbReference type="RefSeq" id="XP_046019293.1">
    <property type="nucleotide sequence ID" value="XM_046152505.1"/>
</dbReference>
<protein>
    <recommendedName>
        <fullName evidence="5">Apple domain-containing protein</fullName>
    </recommendedName>
</protein>
<keyword evidence="2" id="KW-0812">Transmembrane</keyword>